<dbReference type="InterPro" id="IPR037445">
    <property type="entry name" value="MAGE"/>
</dbReference>
<evidence type="ECO:0000313" key="4">
    <source>
        <dbReference type="Proteomes" id="UP000335636"/>
    </source>
</evidence>
<dbReference type="EMBL" id="WJEC01008399">
    <property type="protein sequence ID" value="KAF7462398.1"/>
    <property type="molecule type" value="Genomic_DNA"/>
</dbReference>
<evidence type="ECO:0000313" key="3">
    <source>
        <dbReference type="EMBL" id="VTJ90386.1"/>
    </source>
</evidence>
<evidence type="ECO:0000259" key="1">
    <source>
        <dbReference type="PROSITE" id="PS50838"/>
    </source>
</evidence>
<dbReference type="PANTHER" id="PTHR11736:SF69">
    <property type="entry name" value="MAGE DOMAIN-CONTAINING PROTEIN"/>
    <property type="match status" value="1"/>
</dbReference>
<reference evidence="2" key="2">
    <citation type="submission" date="2020-08" db="EMBL/GenBank/DDBJ databases">
        <authorList>
            <person name="Shumante A."/>
            <person name="Zimin A.V."/>
            <person name="Puiu D."/>
            <person name="Salzberg S.L."/>
        </authorList>
    </citation>
    <scope>NUCLEOTIDE SEQUENCE</scope>
    <source>
        <strain evidence="2">WC2-LM</strain>
        <tissue evidence="2">Liver</tissue>
    </source>
</reference>
<dbReference type="Proteomes" id="UP000662637">
    <property type="component" value="Unassembled WGS sequence"/>
</dbReference>
<gene>
    <name evidence="2" type="ORF">GHT09_012570</name>
    <name evidence="3" type="ORF">MONAX_5E018832</name>
</gene>
<dbReference type="PROSITE" id="PS50838">
    <property type="entry name" value="MAGE"/>
    <property type="match status" value="1"/>
</dbReference>
<dbReference type="Proteomes" id="UP000335636">
    <property type="component" value="Unassembled WGS sequence"/>
</dbReference>
<dbReference type="GO" id="GO:0005634">
    <property type="term" value="C:nucleus"/>
    <property type="evidence" value="ECO:0007669"/>
    <property type="project" value="TreeGrafter"/>
</dbReference>
<keyword evidence="4" id="KW-1185">Reference proteome</keyword>
<feature type="domain" description="MAGE" evidence="1">
    <location>
        <begin position="1"/>
        <end position="81"/>
    </location>
</feature>
<dbReference type="GO" id="GO:0000122">
    <property type="term" value="P:negative regulation of transcription by RNA polymerase II"/>
    <property type="evidence" value="ECO:0007669"/>
    <property type="project" value="TreeGrafter"/>
</dbReference>
<dbReference type="EMBL" id="CABDUW010004442">
    <property type="protein sequence ID" value="VTJ90386.1"/>
    <property type="molecule type" value="Genomic_DNA"/>
</dbReference>
<sequence length="86" mass="10222">MGTYAGRKYSIYGEPRKLITQDLVQERYLEYQQVPSSDPPHYQFLWGPWTHAKTSKMRILEFLAKIHDVVPSAFPSWYEEALRDEE</sequence>
<dbReference type="PANTHER" id="PTHR11736">
    <property type="entry name" value="MELANOMA-ASSOCIATED ANTIGEN MAGE ANTIGEN"/>
    <property type="match status" value="1"/>
</dbReference>
<dbReference type="InterPro" id="IPR041899">
    <property type="entry name" value="MAGE_WH2"/>
</dbReference>
<dbReference type="Gene3D" id="1.10.10.1210">
    <property type="entry name" value="MAGE homology domain, winged helix WH2 motif"/>
    <property type="match status" value="1"/>
</dbReference>
<dbReference type="InterPro" id="IPR002190">
    <property type="entry name" value="MHD_dom"/>
</dbReference>
<dbReference type="AlphaFoldDB" id="A0A5E4D8M3"/>
<dbReference type="FunFam" id="1.10.10.1210:FF:000001">
    <property type="entry name" value="melanoma-associated antigen D1"/>
    <property type="match status" value="1"/>
</dbReference>
<dbReference type="SMART" id="SM01373">
    <property type="entry name" value="MAGE"/>
    <property type="match status" value="1"/>
</dbReference>
<organism evidence="3 4">
    <name type="scientific">Marmota monax</name>
    <name type="common">Woodchuck</name>
    <dbReference type="NCBI Taxonomy" id="9995"/>
    <lineage>
        <taxon>Eukaryota</taxon>
        <taxon>Metazoa</taxon>
        <taxon>Chordata</taxon>
        <taxon>Craniata</taxon>
        <taxon>Vertebrata</taxon>
        <taxon>Euteleostomi</taxon>
        <taxon>Mammalia</taxon>
        <taxon>Eutheria</taxon>
        <taxon>Euarchontoglires</taxon>
        <taxon>Glires</taxon>
        <taxon>Rodentia</taxon>
        <taxon>Sciuromorpha</taxon>
        <taxon>Sciuridae</taxon>
        <taxon>Xerinae</taxon>
        <taxon>Marmotini</taxon>
        <taxon>Marmota</taxon>
    </lineage>
</organism>
<reference evidence="3 4" key="1">
    <citation type="submission" date="2019-04" db="EMBL/GenBank/DDBJ databases">
        <authorList>
            <person name="Alioto T."/>
            <person name="Alioto T."/>
        </authorList>
    </citation>
    <scope>NUCLEOTIDE SEQUENCE [LARGE SCALE GENOMIC DNA]</scope>
</reference>
<protein>
    <recommendedName>
        <fullName evidence="1">MAGE domain-containing protein</fullName>
    </recommendedName>
</protein>
<evidence type="ECO:0000313" key="2">
    <source>
        <dbReference type="EMBL" id="KAF7462398.1"/>
    </source>
</evidence>
<accession>A0A5E4D8M3</accession>
<proteinExistence type="predicted"/>
<name>A0A5E4D8M3_MARMO</name>